<organism evidence="2 3">
    <name type="scientific">Nakamurella panacisegetis</name>
    <dbReference type="NCBI Taxonomy" id="1090615"/>
    <lineage>
        <taxon>Bacteria</taxon>
        <taxon>Bacillati</taxon>
        <taxon>Actinomycetota</taxon>
        <taxon>Actinomycetes</taxon>
        <taxon>Nakamurellales</taxon>
        <taxon>Nakamurellaceae</taxon>
        <taxon>Nakamurella</taxon>
    </lineage>
</organism>
<keyword evidence="1" id="KW-1133">Transmembrane helix</keyword>
<dbReference type="EMBL" id="LT629710">
    <property type="protein sequence ID" value="SDP15806.1"/>
    <property type="molecule type" value="Genomic_DNA"/>
</dbReference>
<evidence type="ECO:0000313" key="3">
    <source>
        <dbReference type="Proteomes" id="UP000198741"/>
    </source>
</evidence>
<feature type="transmembrane region" description="Helical" evidence="1">
    <location>
        <begin position="120"/>
        <end position="140"/>
    </location>
</feature>
<gene>
    <name evidence="2" type="ORF">SAMN04515671_3070</name>
</gene>
<name>A0A1H0QGF1_9ACTN</name>
<protein>
    <submittedName>
        <fullName evidence="2">Uncharacterized protein</fullName>
    </submittedName>
</protein>
<proteinExistence type="predicted"/>
<feature type="transmembrane region" description="Helical" evidence="1">
    <location>
        <begin position="160"/>
        <end position="180"/>
    </location>
</feature>
<keyword evidence="1" id="KW-0472">Membrane</keyword>
<dbReference type="Proteomes" id="UP000198741">
    <property type="component" value="Chromosome I"/>
</dbReference>
<dbReference type="RefSeq" id="WP_157695450.1">
    <property type="nucleotide sequence ID" value="NZ_LT629710.1"/>
</dbReference>
<keyword evidence="1" id="KW-0812">Transmembrane</keyword>
<sequence>MSAAPGQRSRGASGVAWPVTSDHGFRPPRGDLLAALLTVVAGACGLGQLFLSWSSMVTGVGLQATGGGITGWERYQAARTGAALSTSDTVTAYSVIGVALAGAALLLLGLCLLTPIDHRPLGVVALLLSIACLAGAAWWPLHGYQTFNQSVSDLFSHAGLGWYLFLAAGPVGILGSAKAISTG</sequence>
<dbReference type="AlphaFoldDB" id="A0A1H0QGF1"/>
<keyword evidence="3" id="KW-1185">Reference proteome</keyword>
<evidence type="ECO:0000313" key="2">
    <source>
        <dbReference type="EMBL" id="SDP15806.1"/>
    </source>
</evidence>
<dbReference type="OrthoDB" id="9940024at2"/>
<feature type="transmembrane region" description="Helical" evidence="1">
    <location>
        <begin position="32"/>
        <end position="51"/>
    </location>
</feature>
<accession>A0A1H0QGF1</accession>
<reference evidence="2 3" key="1">
    <citation type="submission" date="2016-10" db="EMBL/GenBank/DDBJ databases">
        <authorList>
            <person name="de Groot N.N."/>
        </authorList>
    </citation>
    <scope>NUCLEOTIDE SEQUENCE [LARGE SCALE GENOMIC DNA]</scope>
    <source>
        <strain evidence="3">P4-7,KCTC 19426,CECT 7604</strain>
    </source>
</reference>
<feature type="transmembrane region" description="Helical" evidence="1">
    <location>
        <begin position="92"/>
        <end position="113"/>
    </location>
</feature>
<evidence type="ECO:0000256" key="1">
    <source>
        <dbReference type="SAM" id="Phobius"/>
    </source>
</evidence>